<proteinExistence type="predicted"/>
<reference evidence="1 2" key="1">
    <citation type="submission" date="2024-09" db="EMBL/GenBank/DDBJ databases">
        <authorList>
            <person name="Sun Q."/>
            <person name="Mori K."/>
        </authorList>
    </citation>
    <scope>NUCLEOTIDE SEQUENCE [LARGE SCALE GENOMIC DNA]</scope>
    <source>
        <strain evidence="1 2">CGMCC 1.9126</strain>
    </source>
</reference>
<protein>
    <submittedName>
        <fullName evidence="1">Uncharacterized protein</fullName>
    </submittedName>
</protein>
<dbReference type="Proteomes" id="UP001589738">
    <property type="component" value="Unassembled WGS sequence"/>
</dbReference>
<accession>A0ABV6KS53</accession>
<dbReference type="EMBL" id="JBHLUU010000092">
    <property type="protein sequence ID" value="MFC0476148.1"/>
    <property type="molecule type" value="Genomic_DNA"/>
</dbReference>
<sequence>MNLVENVNDVVTLQRMKRFKYKGSVDTGITLYFGHDFDREKTIHKEHLDQLLKEFKGRKVLIGTSRTNPQDGSLGEWLRANVTRTALASYIAPILIKEGYAYQEDESKMEITFKELY</sequence>
<evidence type="ECO:0000313" key="1">
    <source>
        <dbReference type="EMBL" id="MFC0476148.1"/>
    </source>
</evidence>
<comment type="caution">
    <text evidence="1">The sequence shown here is derived from an EMBL/GenBank/DDBJ whole genome shotgun (WGS) entry which is preliminary data.</text>
</comment>
<gene>
    <name evidence="1" type="ORF">ACFFHF_12985</name>
</gene>
<dbReference type="RefSeq" id="WP_377058334.1">
    <property type="nucleotide sequence ID" value="NZ_JBHLUU010000092.1"/>
</dbReference>
<evidence type="ECO:0000313" key="2">
    <source>
        <dbReference type="Proteomes" id="UP001589738"/>
    </source>
</evidence>
<keyword evidence="2" id="KW-1185">Reference proteome</keyword>
<name>A0ABV6KS53_9BACI</name>
<organism evidence="1 2">
    <name type="scientific">Robertmurraya beringensis</name>
    <dbReference type="NCBI Taxonomy" id="641660"/>
    <lineage>
        <taxon>Bacteria</taxon>
        <taxon>Bacillati</taxon>
        <taxon>Bacillota</taxon>
        <taxon>Bacilli</taxon>
        <taxon>Bacillales</taxon>
        <taxon>Bacillaceae</taxon>
        <taxon>Robertmurraya</taxon>
    </lineage>
</organism>